<proteinExistence type="predicted"/>
<organism evidence="1 2">
    <name type="scientific">Racocetra persica</name>
    <dbReference type="NCBI Taxonomy" id="160502"/>
    <lineage>
        <taxon>Eukaryota</taxon>
        <taxon>Fungi</taxon>
        <taxon>Fungi incertae sedis</taxon>
        <taxon>Mucoromycota</taxon>
        <taxon>Glomeromycotina</taxon>
        <taxon>Glomeromycetes</taxon>
        <taxon>Diversisporales</taxon>
        <taxon>Gigasporaceae</taxon>
        <taxon>Racocetra</taxon>
    </lineage>
</organism>
<protein>
    <submittedName>
        <fullName evidence="1">7340_t:CDS:1</fullName>
    </submittedName>
</protein>
<reference evidence="1" key="1">
    <citation type="submission" date="2021-06" db="EMBL/GenBank/DDBJ databases">
        <authorList>
            <person name="Kallberg Y."/>
            <person name="Tangrot J."/>
            <person name="Rosling A."/>
        </authorList>
    </citation>
    <scope>NUCLEOTIDE SEQUENCE</scope>
    <source>
        <strain evidence="1">MA461A</strain>
    </source>
</reference>
<evidence type="ECO:0000313" key="2">
    <source>
        <dbReference type="Proteomes" id="UP000789920"/>
    </source>
</evidence>
<sequence>GLKDIFIITLPDEPNPTKDVGEIDVESAKLILPTSLNLTQLLFDKS</sequence>
<evidence type="ECO:0000313" key="1">
    <source>
        <dbReference type="EMBL" id="CAG8841372.1"/>
    </source>
</evidence>
<feature type="non-terminal residue" evidence="1">
    <location>
        <position position="1"/>
    </location>
</feature>
<comment type="caution">
    <text evidence="1">The sequence shown here is derived from an EMBL/GenBank/DDBJ whole genome shotgun (WGS) entry which is preliminary data.</text>
</comment>
<gene>
    <name evidence="1" type="ORF">RPERSI_LOCUS31845</name>
</gene>
<feature type="non-terminal residue" evidence="1">
    <location>
        <position position="46"/>
    </location>
</feature>
<name>A0ACA9SK80_9GLOM</name>
<dbReference type="EMBL" id="CAJVQC010130098">
    <property type="protein sequence ID" value="CAG8841372.1"/>
    <property type="molecule type" value="Genomic_DNA"/>
</dbReference>
<dbReference type="Proteomes" id="UP000789920">
    <property type="component" value="Unassembled WGS sequence"/>
</dbReference>
<accession>A0ACA9SK80</accession>
<keyword evidence="2" id="KW-1185">Reference proteome</keyword>